<dbReference type="InterPro" id="IPR000330">
    <property type="entry name" value="SNF2_N"/>
</dbReference>
<dbReference type="SUPFAM" id="SSF52540">
    <property type="entry name" value="P-loop containing nucleoside triphosphate hydrolases"/>
    <property type="match status" value="2"/>
</dbReference>
<dbReference type="Gene3D" id="3.40.50.10810">
    <property type="entry name" value="Tandem AAA-ATPase domain"/>
    <property type="match status" value="1"/>
</dbReference>
<evidence type="ECO:0000259" key="4">
    <source>
        <dbReference type="PROSITE" id="PS51194"/>
    </source>
</evidence>
<organism evidence="5 6">
    <name type="scientific">Cyanidium caldarium</name>
    <name type="common">Red alga</name>
    <dbReference type="NCBI Taxonomy" id="2771"/>
    <lineage>
        <taxon>Eukaryota</taxon>
        <taxon>Rhodophyta</taxon>
        <taxon>Bangiophyceae</taxon>
        <taxon>Cyanidiales</taxon>
        <taxon>Cyanidiaceae</taxon>
        <taxon>Cyanidium</taxon>
    </lineage>
</organism>
<keyword evidence="1" id="KW-0378">Hydrolase</keyword>
<evidence type="ECO:0000256" key="1">
    <source>
        <dbReference type="ARBA" id="ARBA00022801"/>
    </source>
</evidence>
<dbReference type="Gene3D" id="3.40.50.300">
    <property type="entry name" value="P-loop containing nucleotide triphosphate hydrolases"/>
    <property type="match status" value="1"/>
</dbReference>
<feature type="domain" description="Helicase C-terminal" evidence="4">
    <location>
        <begin position="507"/>
        <end position="663"/>
    </location>
</feature>
<keyword evidence="6" id="KW-1185">Reference proteome</keyword>
<dbReference type="GO" id="GO:0008094">
    <property type="term" value="F:ATP-dependent activity, acting on DNA"/>
    <property type="evidence" value="ECO:0007669"/>
    <property type="project" value="TreeGrafter"/>
</dbReference>
<evidence type="ECO:0000313" key="6">
    <source>
        <dbReference type="Proteomes" id="UP001301350"/>
    </source>
</evidence>
<dbReference type="InterPro" id="IPR050496">
    <property type="entry name" value="SNF2_RAD54_helicase_repair"/>
</dbReference>
<evidence type="ECO:0000313" key="5">
    <source>
        <dbReference type="EMBL" id="KAK4538056.1"/>
    </source>
</evidence>
<dbReference type="InterPro" id="IPR049730">
    <property type="entry name" value="SNF2/RAD54-like_C"/>
</dbReference>
<feature type="compositionally biased region" description="Basic and acidic residues" evidence="2">
    <location>
        <begin position="131"/>
        <end position="141"/>
    </location>
</feature>
<evidence type="ECO:0000259" key="3">
    <source>
        <dbReference type="PROSITE" id="PS51192"/>
    </source>
</evidence>
<dbReference type="GO" id="GO:0006283">
    <property type="term" value="P:transcription-coupled nucleotide-excision repair"/>
    <property type="evidence" value="ECO:0007669"/>
    <property type="project" value="TreeGrafter"/>
</dbReference>
<dbReference type="GO" id="GO:0005524">
    <property type="term" value="F:ATP binding"/>
    <property type="evidence" value="ECO:0007669"/>
    <property type="project" value="InterPro"/>
</dbReference>
<dbReference type="CDD" id="cd18000">
    <property type="entry name" value="DEXHc_ERCC6"/>
    <property type="match status" value="1"/>
</dbReference>
<dbReference type="PANTHER" id="PTHR45629:SF7">
    <property type="entry name" value="DNA EXCISION REPAIR PROTEIN ERCC-6-RELATED"/>
    <property type="match status" value="1"/>
</dbReference>
<dbReference type="AlphaFoldDB" id="A0AAV9J104"/>
<feature type="domain" description="Helicase ATP-binding" evidence="3">
    <location>
        <begin position="196"/>
        <end position="361"/>
    </location>
</feature>
<dbReference type="CDD" id="cd18793">
    <property type="entry name" value="SF2_C_SNF"/>
    <property type="match status" value="1"/>
</dbReference>
<feature type="region of interest" description="Disordered" evidence="2">
    <location>
        <begin position="107"/>
        <end position="162"/>
    </location>
</feature>
<dbReference type="PROSITE" id="PS51194">
    <property type="entry name" value="HELICASE_CTER"/>
    <property type="match status" value="1"/>
</dbReference>
<dbReference type="FunFam" id="3.40.50.10810:FF:000094">
    <property type="entry name" value="DNA excision repair protein ERCC-6"/>
    <property type="match status" value="1"/>
</dbReference>
<dbReference type="PANTHER" id="PTHR45629">
    <property type="entry name" value="SNF2/RAD54 FAMILY MEMBER"/>
    <property type="match status" value="1"/>
</dbReference>
<evidence type="ECO:0000256" key="2">
    <source>
        <dbReference type="SAM" id="MobiDB-lite"/>
    </source>
</evidence>
<name>A0AAV9J104_CYACA</name>
<feature type="compositionally biased region" description="Acidic residues" evidence="2">
    <location>
        <begin position="107"/>
        <end position="125"/>
    </location>
</feature>
<dbReference type="GO" id="GO:0016787">
    <property type="term" value="F:hydrolase activity"/>
    <property type="evidence" value="ECO:0007669"/>
    <property type="project" value="UniProtKB-KW"/>
</dbReference>
<proteinExistence type="predicted"/>
<dbReference type="Proteomes" id="UP001301350">
    <property type="component" value="Unassembled WGS sequence"/>
</dbReference>
<dbReference type="GO" id="GO:0005634">
    <property type="term" value="C:nucleus"/>
    <property type="evidence" value="ECO:0007669"/>
    <property type="project" value="TreeGrafter"/>
</dbReference>
<dbReference type="InterPro" id="IPR027417">
    <property type="entry name" value="P-loop_NTPase"/>
</dbReference>
<dbReference type="SMART" id="SM00490">
    <property type="entry name" value="HELICc"/>
    <property type="match status" value="1"/>
</dbReference>
<dbReference type="Pfam" id="PF00271">
    <property type="entry name" value="Helicase_C"/>
    <property type="match status" value="1"/>
</dbReference>
<reference evidence="5 6" key="1">
    <citation type="submission" date="2022-07" db="EMBL/GenBank/DDBJ databases">
        <title>Genome-wide signatures of adaptation to extreme environments.</title>
        <authorList>
            <person name="Cho C.H."/>
            <person name="Yoon H.S."/>
        </authorList>
    </citation>
    <scope>NUCLEOTIDE SEQUENCE [LARGE SCALE GENOMIC DNA]</scope>
    <source>
        <strain evidence="5 6">DBV 063 E5</strain>
    </source>
</reference>
<sequence>MESAEEKTDSTTASDKPLQVEAVDEEVFVEQAVQRARRRALDAVREELGEARKRYRGALESADAHRQGAEELVAVAEASGGRKWGRVRQLGRKVAALERVVREMEVDLEEDEGAVSDTENGDEEASVASRPLEEVDGEARDGISSIPDTAAPTMPKSSSPDDAAACDVLIDAELRMPGTTYRRLFDYQFDAVRWLWQLHCQRTGGILGDEMGLGKTVQIIAFLAALHYSGRLDGPTLIVTPVTVLAQWCRELHDWWPQATPHVFHATLGSASALPSAHRRGGVGQVLLTSYEQLRRQADRLLPVRWAYAILDEGHRIRNVDADITRVCKQLRSEHRIILSGAPLQNRLQELWSLFDFVFPGRLGTLPAFEEQFCIPISMGGFANATPVQVQLAYRCAAVLKDLIAPYLLRRLKKDVSVQLPPKRDQVLFCSLTSGQRELYRAYLDALDMERVLSGDVNLLPIITTLRKMCNHPVLLSVDERARLQRSSTTSLSPSSSCGELPGKMRVLEQLLRELLAGGHRVLLFSQTRSMLNVLERFVRRRGYTYLRMDGETEVAVRAHLVHEFNHSAEMQLFLLTTRVGGLGLNLTGADRVVIYDPDWNPSVDLQARERAWRIGQQRPVAVYRLVTRGTIEEKIYHRQIFKYFLSEKVLHDPRKRRFFKHREIRDLLTLEEAEEMEETPRRARHRRDDVDDMDMGRGDTASGKANAAVSLVQAVLAGKSERQARAALQTVDYDETLQRSGQVPLTPYDRFVVQQEASRLADMAVMELRKSATQPSGADAAIPGATITETSSRTRASIRPATTMVAHAASPATPSSAILLQRMRERAGADRPRAQLHQTQQLLERLVTLVGSADEAQPATTAYIVRAMRGFLQERGLRPADLKETLRRVATFEAAAAADDAEGVWRLRPAFRCGAEHRP</sequence>
<comment type="caution">
    <text evidence="5">The sequence shown here is derived from an EMBL/GenBank/DDBJ whole genome shotgun (WGS) entry which is preliminary data.</text>
</comment>
<dbReference type="SMART" id="SM00487">
    <property type="entry name" value="DEXDc"/>
    <property type="match status" value="1"/>
</dbReference>
<dbReference type="PROSITE" id="PS51192">
    <property type="entry name" value="HELICASE_ATP_BIND_1"/>
    <property type="match status" value="1"/>
</dbReference>
<protein>
    <recommendedName>
        <fullName evidence="7">DNA excision repair protein ERCC-6</fullName>
    </recommendedName>
</protein>
<dbReference type="EMBL" id="JANCYW010000015">
    <property type="protein sequence ID" value="KAK4538056.1"/>
    <property type="molecule type" value="Genomic_DNA"/>
</dbReference>
<accession>A0AAV9J104</accession>
<dbReference type="Pfam" id="PF00176">
    <property type="entry name" value="SNF2-rel_dom"/>
    <property type="match status" value="1"/>
</dbReference>
<dbReference type="InterPro" id="IPR038718">
    <property type="entry name" value="SNF2-like_sf"/>
</dbReference>
<dbReference type="InterPro" id="IPR014001">
    <property type="entry name" value="Helicase_ATP-bd"/>
</dbReference>
<dbReference type="InterPro" id="IPR001650">
    <property type="entry name" value="Helicase_C-like"/>
</dbReference>
<evidence type="ECO:0008006" key="7">
    <source>
        <dbReference type="Google" id="ProtNLM"/>
    </source>
</evidence>
<gene>
    <name evidence="5" type="ORF">CDCA_CDCA15G4081</name>
</gene>